<accession>A0AAD9MRR6</accession>
<comment type="caution">
    <text evidence="1">The sequence shown here is derived from an EMBL/GenBank/DDBJ whole genome shotgun (WGS) entry which is preliminary data.</text>
</comment>
<dbReference type="Proteomes" id="UP001208570">
    <property type="component" value="Unassembled WGS sequence"/>
</dbReference>
<dbReference type="EMBL" id="JAODUP010000852">
    <property type="protein sequence ID" value="KAK2143347.1"/>
    <property type="molecule type" value="Genomic_DNA"/>
</dbReference>
<keyword evidence="2" id="KW-1185">Reference proteome</keyword>
<dbReference type="AlphaFoldDB" id="A0AAD9MRR6"/>
<gene>
    <name evidence="1" type="ORF">LSH36_852g01021</name>
</gene>
<proteinExistence type="predicted"/>
<protein>
    <submittedName>
        <fullName evidence="1">Uncharacterized protein</fullName>
    </submittedName>
</protein>
<evidence type="ECO:0000313" key="2">
    <source>
        <dbReference type="Proteomes" id="UP001208570"/>
    </source>
</evidence>
<name>A0AAD9MRR6_9ANNE</name>
<reference evidence="1" key="1">
    <citation type="journal article" date="2023" name="Mol. Biol. Evol.">
        <title>Third-Generation Sequencing Reveals the Adaptive Role of the Epigenome in Three Deep-Sea Polychaetes.</title>
        <authorList>
            <person name="Perez M."/>
            <person name="Aroh O."/>
            <person name="Sun Y."/>
            <person name="Lan Y."/>
            <person name="Juniper S.K."/>
            <person name="Young C.R."/>
            <person name="Angers B."/>
            <person name="Qian P.Y."/>
        </authorList>
    </citation>
    <scope>NUCLEOTIDE SEQUENCE</scope>
    <source>
        <strain evidence="1">P08H-3</strain>
    </source>
</reference>
<evidence type="ECO:0000313" key="1">
    <source>
        <dbReference type="EMBL" id="KAK2143347.1"/>
    </source>
</evidence>
<organism evidence="1 2">
    <name type="scientific">Paralvinella palmiformis</name>
    <dbReference type="NCBI Taxonomy" id="53620"/>
    <lineage>
        <taxon>Eukaryota</taxon>
        <taxon>Metazoa</taxon>
        <taxon>Spiralia</taxon>
        <taxon>Lophotrochozoa</taxon>
        <taxon>Annelida</taxon>
        <taxon>Polychaeta</taxon>
        <taxon>Sedentaria</taxon>
        <taxon>Canalipalpata</taxon>
        <taxon>Terebellida</taxon>
        <taxon>Terebelliformia</taxon>
        <taxon>Alvinellidae</taxon>
        <taxon>Paralvinella</taxon>
    </lineage>
</organism>
<sequence length="157" mass="18226">MALDYQKAMYSKEKIEEIQDRQRRWRQQYPAHLNYANSGGYDDLHKSFLRFQKDAGTQNGFPQFGPPRLKDPDLCLWTPWDLNVFISLGLGRPGLADMTLIRDEDIPGCNLTHRLAQPPKTMIGGRFKPRERQPKQLGSHELEAFKGTESGNWHLMR</sequence>